<dbReference type="AlphaFoldDB" id="A0A9D4GQ52"/>
<keyword evidence="3" id="KW-1185">Reference proteome</keyword>
<protein>
    <submittedName>
        <fullName evidence="2">Uncharacterized protein</fullName>
    </submittedName>
</protein>
<reference evidence="2" key="1">
    <citation type="journal article" date="2019" name="bioRxiv">
        <title>The Genome of the Zebra Mussel, Dreissena polymorpha: A Resource for Invasive Species Research.</title>
        <authorList>
            <person name="McCartney M.A."/>
            <person name="Auch B."/>
            <person name="Kono T."/>
            <person name="Mallez S."/>
            <person name="Zhang Y."/>
            <person name="Obille A."/>
            <person name="Becker A."/>
            <person name="Abrahante J.E."/>
            <person name="Garbe J."/>
            <person name="Badalamenti J.P."/>
            <person name="Herman A."/>
            <person name="Mangelson H."/>
            <person name="Liachko I."/>
            <person name="Sullivan S."/>
            <person name="Sone E.D."/>
            <person name="Koren S."/>
            <person name="Silverstein K.A.T."/>
            <person name="Beckman K.B."/>
            <person name="Gohl D.M."/>
        </authorList>
    </citation>
    <scope>NUCLEOTIDE SEQUENCE</scope>
    <source>
        <strain evidence="2">Duluth1</strain>
        <tissue evidence="2">Whole animal</tissue>
    </source>
</reference>
<gene>
    <name evidence="2" type="ORF">DPMN_123067</name>
</gene>
<evidence type="ECO:0000313" key="3">
    <source>
        <dbReference type="Proteomes" id="UP000828390"/>
    </source>
</evidence>
<feature type="compositionally biased region" description="Basic and acidic residues" evidence="1">
    <location>
        <begin position="46"/>
        <end position="64"/>
    </location>
</feature>
<evidence type="ECO:0000313" key="2">
    <source>
        <dbReference type="EMBL" id="KAH3821304.1"/>
    </source>
</evidence>
<sequence>MPKKETKRTREGSQKKLKHLNTPPSTPDYEYARSRQKEQHKKKKRKEETKSYRERKKLEKEIET</sequence>
<dbReference type="Proteomes" id="UP000828390">
    <property type="component" value="Unassembled WGS sequence"/>
</dbReference>
<proteinExistence type="predicted"/>
<organism evidence="2 3">
    <name type="scientific">Dreissena polymorpha</name>
    <name type="common">Zebra mussel</name>
    <name type="synonym">Mytilus polymorpha</name>
    <dbReference type="NCBI Taxonomy" id="45954"/>
    <lineage>
        <taxon>Eukaryota</taxon>
        <taxon>Metazoa</taxon>
        <taxon>Spiralia</taxon>
        <taxon>Lophotrochozoa</taxon>
        <taxon>Mollusca</taxon>
        <taxon>Bivalvia</taxon>
        <taxon>Autobranchia</taxon>
        <taxon>Heteroconchia</taxon>
        <taxon>Euheterodonta</taxon>
        <taxon>Imparidentia</taxon>
        <taxon>Neoheterodontei</taxon>
        <taxon>Myida</taxon>
        <taxon>Dreissenoidea</taxon>
        <taxon>Dreissenidae</taxon>
        <taxon>Dreissena</taxon>
    </lineage>
</organism>
<evidence type="ECO:0000256" key="1">
    <source>
        <dbReference type="SAM" id="MobiDB-lite"/>
    </source>
</evidence>
<reference evidence="2" key="2">
    <citation type="submission" date="2020-11" db="EMBL/GenBank/DDBJ databases">
        <authorList>
            <person name="McCartney M.A."/>
            <person name="Auch B."/>
            <person name="Kono T."/>
            <person name="Mallez S."/>
            <person name="Becker A."/>
            <person name="Gohl D.M."/>
            <person name="Silverstein K.A.T."/>
            <person name="Koren S."/>
            <person name="Bechman K.B."/>
            <person name="Herman A."/>
            <person name="Abrahante J.E."/>
            <person name="Garbe J."/>
        </authorList>
    </citation>
    <scope>NUCLEOTIDE SEQUENCE</scope>
    <source>
        <strain evidence="2">Duluth1</strain>
        <tissue evidence="2">Whole animal</tissue>
    </source>
</reference>
<comment type="caution">
    <text evidence="2">The sequence shown here is derived from an EMBL/GenBank/DDBJ whole genome shotgun (WGS) entry which is preliminary data.</text>
</comment>
<dbReference type="EMBL" id="JAIWYP010000005">
    <property type="protein sequence ID" value="KAH3821304.1"/>
    <property type="molecule type" value="Genomic_DNA"/>
</dbReference>
<feature type="region of interest" description="Disordered" evidence="1">
    <location>
        <begin position="1"/>
        <end position="64"/>
    </location>
</feature>
<name>A0A9D4GQ52_DREPO</name>
<accession>A0A9D4GQ52</accession>